<dbReference type="eggNOG" id="ENOG5030UT8">
    <property type="taxonomic scope" value="Bacteria"/>
</dbReference>
<evidence type="ECO:0000313" key="2">
    <source>
        <dbReference type="Proteomes" id="UP000030111"/>
    </source>
</evidence>
<dbReference type="OrthoDB" id="1369516at2"/>
<keyword evidence="2" id="KW-1185">Reference proteome</keyword>
<evidence type="ECO:0000313" key="1">
    <source>
        <dbReference type="EMBL" id="KGO92630.1"/>
    </source>
</evidence>
<sequence length="152" mass="17512">MRVYLYITLTLCTFLGCNSPKVKIEEYENLQRENVKLKQQNKILNDSLSGYNKKFIMSQILIGIPDEPVIKVAKNNNIKIIFHPFSMQMPQYEIFKVDGLKEVKIGSSNKTGFDYVFIPKSVKDNKINLKVKIPLENDTIEIPAAMILQVEE</sequence>
<evidence type="ECO:0008006" key="3">
    <source>
        <dbReference type="Google" id="ProtNLM"/>
    </source>
</evidence>
<accession>A0A0A2MWP0</accession>
<dbReference type="PROSITE" id="PS51257">
    <property type="entry name" value="PROKAR_LIPOPROTEIN"/>
    <property type="match status" value="1"/>
</dbReference>
<organism evidence="1 2">
    <name type="scientific">Flavobacterium subsaxonicum WB 4.1-42 = DSM 21790</name>
    <dbReference type="NCBI Taxonomy" id="1121898"/>
    <lineage>
        <taxon>Bacteria</taxon>
        <taxon>Pseudomonadati</taxon>
        <taxon>Bacteroidota</taxon>
        <taxon>Flavobacteriia</taxon>
        <taxon>Flavobacteriales</taxon>
        <taxon>Flavobacteriaceae</taxon>
        <taxon>Flavobacterium</taxon>
    </lineage>
</organism>
<dbReference type="STRING" id="1121898.GCA_000422725_02350"/>
<dbReference type="Proteomes" id="UP000030111">
    <property type="component" value="Unassembled WGS sequence"/>
</dbReference>
<dbReference type="EMBL" id="JRLY01000008">
    <property type="protein sequence ID" value="KGO92630.1"/>
    <property type="molecule type" value="Genomic_DNA"/>
</dbReference>
<dbReference type="RefSeq" id="WP_026992714.1">
    <property type="nucleotide sequence ID" value="NZ_JRLY01000008.1"/>
</dbReference>
<proteinExistence type="predicted"/>
<protein>
    <recommendedName>
        <fullName evidence="3">Lipoprotein</fullName>
    </recommendedName>
</protein>
<dbReference type="AlphaFoldDB" id="A0A0A2MWP0"/>
<comment type="caution">
    <text evidence="1">The sequence shown here is derived from an EMBL/GenBank/DDBJ whole genome shotgun (WGS) entry which is preliminary data.</text>
</comment>
<gene>
    <name evidence="1" type="ORF">Q766_10925</name>
</gene>
<reference evidence="1 2" key="1">
    <citation type="submission" date="2013-09" db="EMBL/GenBank/DDBJ databases">
        <authorList>
            <person name="Zeng Z."/>
            <person name="Chen C."/>
        </authorList>
    </citation>
    <scope>NUCLEOTIDE SEQUENCE [LARGE SCALE GENOMIC DNA]</scope>
    <source>
        <strain evidence="1 2">WB 4.1-42</strain>
    </source>
</reference>
<name>A0A0A2MWP0_9FLAO</name>